<gene>
    <name evidence="1" type="ORF">RF11_10907</name>
</gene>
<evidence type="ECO:0000313" key="2">
    <source>
        <dbReference type="Proteomes" id="UP000031668"/>
    </source>
</evidence>
<dbReference type="Proteomes" id="UP000031668">
    <property type="component" value="Unassembled WGS sequence"/>
</dbReference>
<dbReference type="AlphaFoldDB" id="A0A0C2J8L8"/>
<protein>
    <submittedName>
        <fullName evidence="1">Uncharacterized protein</fullName>
    </submittedName>
</protein>
<name>A0A0C2J8L8_THEKT</name>
<evidence type="ECO:0000313" key="1">
    <source>
        <dbReference type="EMBL" id="KII74114.1"/>
    </source>
</evidence>
<reference evidence="1 2" key="1">
    <citation type="journal article" date="2014" name="Genome Biol. Evol.">
        <title>The genome of the myxosporean Thelohanellus kitauei shows adaptations to nutrient acquisition within its fish host.</title>
        <authorList>
            <person name="Yang Y."/>
            <person name="Xiong J."/>
            <person name="Zhou Z."/>
            <person name="Huo F."/>
            <person name="Miao W."/>
            <person name="Ran C."/>
            <person name="Liu Y."/>
            <person name="Zhang J."/>
            <person name="Feng J."/>
            <person name="Wang M."/>
            <person name="Wang M."/>
            <person name="Wang L."/>
            <person name="Yao B."/>
        </authorList>
    </citation>
    <scope>NUCLEOTIDE SEQUENCE [LARGE SCALE GENOMIC DNA]</scope>
    <source>
        <strain evidence="1">Wuqing</strain>
    </source>
</reference>
<dbReference type="EMBL" id="JWZT01000540">
    <property type="protein sequence ID" value="KII74114.1"/>
    <property type="molecule type" value="Genomic_DNA"/>
</dbReference>
<comment type="caution">
    <text evidence="1">The sequence shown here is derived from an EMBL/GenBank/DDBJ whole genome shotgun (WGS) entry which is preliminary data.</text>
</comment>
<keyword evidence="2" id="KW-1185">Reference proteome</keyword>
<organism evidence="1 2">
    <name type="scientific">Thelohanellus kitauei</name>
    <name type="common">Myxosporean</name>
    <dbReference type="NCBI Taxonomy" id="669202"/>
    <lineage>
        <taxon>Eukaryota</taxon>
        <taxon>Metazoa</taxon>
        <taxon>Cnidaria</taxon>
        <taxon>Myxozoa</taxon>
        <taxon>Myxosporea</taxon>
        <taxon>Bivalvulida</taxon>
        <taxon>Platysporina</taxon>
        <taxon>Myxobolidae</taxon>
        <taxon>Thelohanellus</taxon>
    </lineage>
</organism>
<proteinExistence type="predicted"/>
<sequence>MEVIVEGELPVIRHNCLCFDSVSQKSHKLRTLYILCLVVEKRVFLKIEYSFLQYLEEHRQFLPLLFIPVPLQAGHVFNEGKIFFSSKYNLAFSSSSKIAKIACSKVMVRGGGDLVRAPIK</sequence>
<accession>A0A0C2J8L8</accession>